<proteinExistence type="predicted"/>
<evidence type="ECO:0000313" key="2">
    <source>
        <dbReference type="EMBL" id="KAE8404969.1"/>
    </source>
</evidence>
<dbReference type="RefSeq" id="XP_031942288.1">
    <property type="nucleotide sequence ID" value="XM_032081725.1"/>
</dbReference>
<dbReference type="EMBL" id="ML736763">
    <property type="protein sequence ID" value="KAE8404969.1"/>
    <property type="molecule type" value="Genomic_DNA"/>
</dbReference>
<feature type="compositionally biased region" description="Polar residues" evidence="1">
    <location>
        <begin position="74"/>
        <end position="101"/>
    </location>
</feature>
<sequence>MEPDQPSQQTLPFKTIATTTSNSWWPCNVPVGKKAPVVHKSQAAYPTVISTWQVYVRASPSLSVLYGGDDELLRTTSPDDQMSPPTQITIPSNGGNARHTT</sequence>
<feature type="region of interest" description="Disordered" evidence="1">
    <location>
        <begin position="72"/>
        <end position="101"/>
    </location>
</feature>
<reference evidence="2 3" key="1">
    <citation type="submission" date="2019-04" db="EMBL/GenBank/DDBJ databases">
        <authorList>
            <consortium name="DOE Joint Genome Institute"/>
            <person name="Mondo S."/>
            <person name="Kjaerbolling I."/>
            <person name="Vesth T."/>
            <person name="Frisvad J.C."/>
            <person name="Nybo J.L."/>
            <person name="Theobald S."/>
            <person name="Kildgaard S."/>
            <person name="Isbrandt T."/>
            <person name="Kuo A."/>
            <person name="Sato A."/>
            <person name="Lyhne E.K."/>
            <person name="Kogle M.E."/>
            <person name="Wiebenga A."/>
            <person name="Kun R.S."/>
            <person name="Lubbers R.J."/>
            <person name="Makela M.R."/>
            <person name="Barry K."/>
            <person name="Chovatia M."/>
            <person name="Clum A."/>
            <person name="Daum C."/>
            <person name="Haridas S."/>
            <person name="He G."/>
            <person name="LaButti K."/>
            <person name="Lipzen A."/>
            <person name="Riley R."/>
            <person name="Salamov A."/>
            <person name="Simmons B.A."/>
            <person name="Magnuson J.K."/>
            <person name="Henrissat B."/>
            <person name="Mortensen U.H."/>
            <person name="Larsen T.O."/>
            <person name="Devries R.P."/>
            <person name="Grigoriev I.V."/>
            <person name="Machida M."/>
            <person name="Baker S.E."/>
            <person name="Andersen M.R."/>
            <person name="Cantor M.N."/>
            <person name="Hua S.X."/>
        </authorList>
    </citation>
    <scope>NUCLEOTIDE SEQUENCE [LARGE SCALE GENOMIC DNA]</scope>
    <source>
        <strain evidence="2 3">CBS 119388</strain>
    </source>
</reference>
<dbReference type="AlphaFoldDB" id="A0A5N7DFB8"/>
<protein>
    <submittedName>
        <fullName evidence="2">Uncharacterized protein</fullName>
    </submittedName>
</protein>
<dbReference type="GeneID" id="43666416"/>
<keyword evidence="3" id="KW-1185">Reference proteome</keyword>
<organism evidence="2 3">
    <name type="scientific">Aspergillus pseudonomiae</name>
    <dbReference type="NCBI Taxonomy" id="1506151"/>
    <lineage>
        <taxon>Eukaryota</taxon>
        <taxon>Fungi</taxon>
        <taxon>Dikarya</taxon>
        <taxon>Ascomycota</taxon>
        <taxon>Pezizomycotina</taxon>
        <taxon>Eurotiomycetes</taxon>
        <taxon>Eurotiomycetidae</taxon>
        <taxon>Eurotiales</taxon>
        <taxon>Aspergillaceae</taxon>
        <taxon>Aspergillus</taxon>
        <taxon>Aspergillus subgen. Circumdati</taxon>
    </lineage>
</organism>
<dbReference type="Proteomes" id="UP000325579">
    <property type="component" value="Unassembled WGS sequence"/>
</dbReference>
<accession>A0A5N7DFB8</accession>
<name>A0A5N7DFB8_9EURO</name>
<evidence type="ECO:0000256" key="1">
    <source>
        <dbReference type="SAM" id="MobiDB-lite"/>
    </source>
</evidence>
<evidence type="ECO:0000313" key="3">
    <source>
        <dbReference type="Proteomes" id="UP000325579"/>
    </source>
</evidence>
<gene>
    <name evidence="2" type="ORF">BDV37DRAFT_246198</name>
</gene>